<feature type="transmembrane region" description="Helical" evidence="1">
    <location>
        <begin position="96"/>
        <end position="113"/>
    </location>
</feature>
<dbReference type="AlphaFoldDB" id="A0A4T0S0R0"/>
<dbReference type="EMBL" id="SPRC01000011">
    <property type="protein sequence ID" value="TIB81045.1"/>
    <property type="molecule type" value="Genomic_DNA"/>
</dbReference>
<keyword evidence="1" id="KW-0812">Transmembrane</keyword>
<organism evidence="2 3">
    <name type="scientific">Wallemia mellicola</name>
    <dbReference type="NCBI Taxonomy" id="1708541"/>
    <lineage>
        <taxon>Eukaryota</taxon>
        <taxon>Fungi</taxon>
        <taxon>Dikarya</taxon>
        <taxon>Basidiomycota</taxon>
        <taxon>Wallemiomycotina</taxon>
        <taxon>Wallemiomycetes</taxon>
        <taxon>Wallemiales</taxon>
        <taxon>Wallemiaceae</taxon>
        <taxon>Wallemia</taxon>
    </lineage>
</organism>
<gene>
    <name evidence="2" type="ORF">E3Q22_01516</name>
</gene>
<accession>A0A4T0S0R0</accession>
<protein>
    <submittedName>
        <fullName evidence="2">Uncharacterized protein</fullName>
    </submittedName>
</protein>
<proteinExistence type="predicted"/>
<evidence type="ECO:0000313" key="2">
    <source>
        <dbReference type="EMBL" id="TIB81045.1"/>
    </source>
</evidence>
<evidence type="ECO:0000313" key="3">
    <source>
        <dbReference type="Proteomes" id="UP000310685"/>
    </source>
</evidence>
<evidence type="ECO:0000256" key="1">
    <source>
        <dbReference type="SAM" id="Phobius"/>
    </source>
</evidence>
<keyword evidence="1" id="KW-0472">Membrane</keyword>
<reference evidence="2 3" key="1">
    <citation type="submission" date="2019-03" db="EMBL/GenBank/DDBJ databases">
        <title>Sequencing 25 genomes of Wallemia mellicola.</title>
        <authorList>
            <person name="Gostincar C."/>
        </authorList>
    </citation>
    <scope>NUCLEOTIDE SEQUENCE [LARGE SCALE GENOMIC DNA]</scope>
    <source>
        <strain evidence="2 3">EXF-6152</strain>
    </source>
</reference>
<sequence>MKIVSRLHPGVCFVRQPTTSGFYLQNSELIANNTKLLHECRNGCETLDYGNKAWVVDSMKDVNVLIDECQNGTVSQATYMDTTLETSDGMIQRPKFTTLSALFIILLLIEFLLG</sequence>
<name>A0A4T0S0R0_9BASI</name>
<dbReference type="Proteomes" id="UP000310685">
    <property type="component" value="Unassembled WGS sequence"/>
</dbReference>
<comment type="caution">
    <text evidence="2">The sequence shown here is derived from an EMBL/GenBank/DDBJ whole genome shotgun (WGS) entry which is preliminary data.</text>
</comment>
<keyword evidence="1" id="KW-1133">Transmembrane helix</keyword>